<evidence type="ECO:0000256" key="1">
    <source>
        <dbReference type="SAM" id="Phobius"/>
    </source>
</evidence>
<evidence type="ECO:0000313" key="2">
    <source>
        <dbReference type="EMBL" id="PXW81635.1"/>
    </source>
</evidence>
<dbReference type="AlphaFoldDB" id="A0A2V3VNN7"/>
<feature type="transmembrane region" description="Helical" evidence="1">
    <location>
        <begin position="20"/>
        <end position="38"/>
    </location>
</feature>
<sequence>MKEERENKIVLSKDKEKRDVYYGLFLSAVIIIVTLLYYNPFVGDNAELHLQITLIVIGGITFIILGFLIKIISRMEIAQKKNKGISSILLGVF</sequence>
<evidence type="ECO:0000313" key="3">
    <source>
        <dbReference type="Proteomes" id="UP000247978"/>
    </source>
</evidence>
<reference evidence="2 3" key="1">
    <citation type="submission" date="2018-05" db="EMBL/GenBank/DDBJ databases">
        <title>Genomic Encyclopedia of Type Strains, Phase IV (KMG-IV): sequencing the most valuable type-strain genomes for metagenomic binning, comparative biology and taxonomic classification.</title>
        <authorList>
            <person name="Goeker M."/>
        </authorList>
    </citation>
    <scope>NUCLEOTIDE SEQUENCE [LARGE SCALE GENOMIC DNA]</scope>
    <source>
        <strain evidence="2 3">DSM 28556</strain>
    </source>
</reference>
<dbReference type="EMBL" id="QJJQ01000020">
    <property type="protein sequence ID" value="PXW81635.1"/>
    <property type="molecule type" value="Genomic_DNA"/>
</dbReference>
<keyword evidence="1" id="KW-0812">Transmembrane</keyword>
<feature type="transmembrane region" description="Helical" evidence="1">
    <location>
        <begin position="50"/>
        <end position="73"/>
    </location>
</feature>
<accession>A0A2V3VNN7</accession>
<name>A0A2V3VNN7_9BACI</name>
<protein>
    <recommendedName>
        <fullName evidence="4">YrhC-like protein</fullName>
    </recommendedName>
</protein>
<dbReference type="Proteomes" id="UP000247978">
    <property type="component" value="Unassembled WGS sequence"/>
</dbReference>
<gene>
    <name evidence="2" type="ORF">DFR56_1208</name>
</gene>
<proteinExistence type="predicted"/>
<keyword evidence="1" id="KW-0472">Membrane</keyword>
<evidence type="ECO:0008006" key="4">
    <source>
        <dbReference type="Google" id="ProtNLM"/>
    </source>
</evidence>
<organism evidence="2 3">
    <name type="scientific">Pseudogracilibacillus auburnensis</name>
    <dbReference type="NCBI Taxonomy" id="1494959"/>
    <lineage>
        <taxon>Bacteria</taxon>
        <taxon>Bacillati</taxon>
        <taxon>Bacillota</taxon>
        <taxon>Bacilli</taxon>
        <taxon>Bacillales</taxon>
        <taxon>Bacillaceae</taxon>
        <taxon>Pseudogracilibacillus</taxon>
    </lineage>
</organism>
<keyword evidence="3" id="KW-1185">Reference proteome</keyword>
<dbReference type="RefSeq" id="WP_110397203.1">
    <property type="nucleotide sequence ID" value="NZ_JBHUHB010000001.1"/>
</dbReference>
<keyword evidence="1" id="KW-1133">Transmembrane helix</keyword>
<comment type="caution">
    <text evidence="2">The sequence shown here is derived from an EMBL/GenBank/DDBJ whole genome shotgun (WGS) entry which is preliminary data.</text>
</comment>